<gene>
    <name evidence="2" type="ORF">LX15_005641</name>
</gene>
<dbReference type="InterPro" id="IPR016181">
    <property type="entry name" value="Acyl_CoA_acyltransferase"/>
</dbReference>
<reference evidence="2 3" key="1">
    <citation type="submission" date="2022-06" db="EMBL/GenBank/DDBJ databases">
        <title>Genomic Encyclopedia of Archaeal and Bacterial Type Strains, Phase II (KMG-II): from individual species to whole genera.</title>
        <authorList>
            <person name="Goeker M."/>
        </authorList>
    </citation>
    <scope>NUCLEOTIDE SEQUENCE [LARGE SCALE GENOMIC DNA]</scope>
    <source>
        <strain evidence="2 3">DSM 40477</strain>
    </source>
</reference>
<organism evidence="2 3">
    <name type="scientific">Streptoalloteichus tenebrarius (strain ATCC 17920 / DSM 40477 / JCM 4838 / CBS 697.72 / NBRC 16177 / NCIMB 11028 / NRRL B-12390 / A12253. 1 / ISP 5477)</name>
    <name type="common">Streptomyces tenebrarius</name>
    <dbReference type="NCBI Taxonomy" id="1933"/>
    <lineage>
        <taxon>Bacteria</taxon>
        <taxon>Bacillati</taxon>
        <taxon>Actinomycetota</taxon>
        <taxon>Actinomycetes</taxon>
        <taxon>Pseudonocardiales</taxon>
        <taxon>Pseudonocardiaceae</taxon>
        <taxon>Streptoalloteichus</taxon>
    </lineage>
</organism>
<sequence>MSSFSSSTTDLTTERLVLRTWPAGDVSAVLAGSRLPHWAEDFPAEGDGVIAGFIAESPESLGEYGQRQIIERASGLVVGSLGLFWPPRDGIVEIGYGVVASRRGKGYATEAARALAEFALRAPEVHTVRAGVELANPASVRVLEKAGFQRWPAEGPAEEPVTTAQFRLTERDLARG</sequence>
<name>A0ABT1I298_STRSD</name>
<proteinExistence type="predicted"/>
<comment type="caution">
    <text evidence="2">The sequence shown here is derived from an EMBL/GenBank/DDBJ whole genome shotgun (WGS) entry which is preliminary data.</text>
</comment>
<keyword evidence="3" id="KW-1185">Reference proteome</keyword>
<dbReference type="PANTHER" id="PTHR43792">
    <property type="entry name" value="GNAT FAMILY, PUTATIVE (AFU_ORTHOLOGUE AFUA_3G00765)-RELATED-RELATED"/>
    <property type="match status" value="1"/>
</dbReference>
<evidence type="ECO:0000259" key="1">
    <source>
        <dbReference type="PROSITE" id="PS51186"/>
    </source>
</evidence>
<dbReference type="Gene3D" id="3.40.630.30">
    <property type="match status" value="1"/>
</dbReference>
<feature type="domain" description="N-acetyltransferase" evidence="1">
    <location>
        <begin position="16"/>
        <end position="169"/>
    </location>
</feature>
<dbReference type="Proteomes" id="UP001205311">
    <property type="component" value="Unassembled WGS sequence"/>
</dbReference>
<accession>A0ABT1I298</accession>
<dbReference type="InterPro" id="IPR000182">
    <property type="entry name" value="GNAT_dom"/>
</dbReference>
<evidence type="ECO:0000313" key="2">
    <source>
        <dbReference type="EMBL" id="MCP2261914.1"/>
    </source>
</evidence>
<protein>
    <submittedName>
        <fullName evidence="2">Protein N-acetyltransferase, RimJ/RimL family</fullName>
    </submittedName>
</protein>
<dbReference type="EMBL" id="JAMTCP010000052">
    <property type="protein sequence ID" value="MCP2261914.1"/>
    <property type="molecule type" value="Genomic_DNA"/>
</dbReference>
<dbReference type="InterPro" id="IPR051531">
    <property type="entry name" value="N-acetyltransferase"/>
</dbReference>
<dbReference type="RefSeq" id="WP_253673374.1">
    <property type="nucleotide sequence ID" value="NZ_JAMTCP010000052.1"/>
</dbReference>
<dbReference type="PANTHER" id="PTHR43792:SF13">
    <property type="entry name" value="ACETYLTRANSFERASE"/>
    <property type="match status" value="1"/>
</dbReference>
<dbReference type="SUPFAM" id="SSF55729">
    <property type="entry name" value="Acyl-CoA N-acyltransferases (Nat)"/>
    <property type="match status" value="1"/>
</dbReference>
<dbReference type="PROSITE" id="PS51186">
    <property type="entry name" value="GNAT"/>
    <property type="match status" value="1"/>
</dbReference>
<evidence type="ECO:0000313" key="3">
    <source>
        <dbReference type="Proteomes" id="UP001205311"/>
    </source>
</evidence>
<dbReference type="Pfam" id="PF13302">
    <property type="entry name" value="Acetyltransf_3"/>
    <property type="match status" value="1"/>
</dbReference>